<comment type="caution">
    <text evidence="4">The sequence shown here is derived from an EMBL/GenBank/DDBJ whole genome shotgun (WGS) entry which is preliminary data.</text>
</comment>
<name>A0A0P7DB45_PSEPU</name>
<evidence type="ECO:0000256" key="3">
    <source>
        <dbReference type="ARBA" id="ARBA00023219"/>
    </source>
</evidence>
<dbReference type="EMBL" id="LKKS01000033">
    <property type="protein sequence ID" value="KPM67601.1"/>
    <property type="molecule type" value="Genomic_DNA"/>
</dbReference>
<dbReference type="RefSeq" id="WP_054572275.1">
    <property type="nucleotide sequence ID" value="NZ_LKKS01000033.1"/>
</dbReference>
<evidence type="ECO:0000313" key="4">
    <source>
        <dbReference type="EMBL" id="KPM67601.1"/>
    </source>
</evidence>
<dbReference type="Proteomes" id="UP000050437">
    <property type="component" value="Unassembled WGS sequence"/>
</dbReference>
<keyword evidence="2" id="KW-1188">Viral release from host cell</keyword>
<protein>
    <submittedName>
        <fullName evidence="4">Phage tail protein</fullName>
    </submittedName>
</protein>
<organism evidence="4 5">
    <name type="scientific">Pseudomonas putida</name>
    <name type="common">Arthrobacter siderocapsulatus</name>
    <dbReference type="NCBI Taxonomy" id="303"/>
    <lineage>
        <taxon>Bacteria</taxon>
        <taxon>Pseudomonadati</taxon>
        <taxon>Pseudomonadota</taxon>
        <taxon>Gammaproteobacteria</taxon>
        <taxon>Pseudomonadales</taxon>
        <taxon>Pseudomonadaceae</taxon>
        <taxon>Pseudomonas</taxon>
    </lineage>
</organism>
<proteinExistence type="predicted"/>
<comment type="subcellular location">
    <subcellularLocation>
        <location evidence="1">Virion</location>
    </subcellularLocation>
</comment>
<evidence type="ECO:0000313" key="5">
    <source>
        <dbReference type="Proteomes" id="UP000050437"/>
    </source>
</evidence>
<sequence>MADTLRQRAEKRLGMLKNERTSWETNWRELSDFIQPMRSRLLCDQQVNKGDRRNNKIINNEATEDSGALAAGMMSGLTSRSRPWFNLVVQNKKAMEFGPVKDWLFEASERMRDVLLRSNYYNCQHVSYLEMGVFGTGAIWIDADPKTGIRCEVFTAGEYYVANGADGKCNSFYREFKLTAAQMAERFGKENLSSQAQNALSQSQQDQWFDCVQMVEPNADHVPGSKVSKRLPFIGLVWEKAAPSEKVLEQKGYHEFPVAVMRWDALPGDCYGTGPGRRCMGDIKALQLYERNSARMVETGANPAIQAPSSLRGQPSSTTPGSITYVDQVGGQNQMAPIYTPDAKWLQFIEAKIAQHVARIRRSFYTDLFLMISQMDDVRTATEINARREEKMSMLGPVVERVDFEGLDPIIERVFGIMLRQSLPIWARLVEGEPLLPEPPEEIGDTVVEADYISILAQAQKASAVTGLERIASTIGNLSGAFPEVRDKFDADQWVDEYGEAIGVVPTVIRGDEEVAAIREQRAKQQQAAEAQQTMASGVQAAKLLSETQITGDNALGQILGA</sequence>
<dbReference type="Pfam" id="PF12236">
    <property type="entry name" value="Head-tail_con"/>
    <property type="match status" value="1"/>
</dbReference>
<evidence type="ECO:0000256" key="1">
    <source>
        <dbReference type="ARBA" id="ARBA00004328"/>
    </source>
</evidence>
<gene>
    <name evidence="4" type="ORF">HB13667_06030</name>
</gene>
<dbReference type="AlphaFoldDB" id="A0A0P7DB45"/>
<evidence type="ECO:0000256" key="2">
    <source>
        <dbReference type="ARBA" id="ARBA00022612"/>
    </source>
</evidence>
<keyword evidence="3" id="KW-0231">Viral genome packaging</keyword>
<dbReference type="InterPro" id="IPR020991">
    <property type="entry name" value="Connector_podovirus"/>
</dbReference>
<accession>A0A0P7DB45</accession>
<reference evidence="4 5" key="1">
    <citation type="submission" date="2015-10" db="EMBL/GenBank/DDBJ databases">
        <title>Pseudomonas putida clinical strains.</title>
        <authorList>
            <person name="Molina L."/>
            <person name="Udaondo Z."/>
        </authorList>
    </citation>
    <scope>NUCLEOTIDE SEQUENCE [LARGE SCALE GENOMIC DNA]</scope>
    <source>
        <strain evidence="4 5">HB13667</strain>
    </source>
</reference>